<dbReference type="EMBL" id="BAABDE010000023">
    <property type="protein sequence ID" value="GAA3820054.1"/>
    <property type="molecule type" value="Genomic_DNA"/>
</dbReference>
<proteinExistence type="predicted"/>
<protein>
    <recommendedName>
        <fullName evidence="4">Peptidoglycan-binding protein</fullName>
    </recommendedName>
</protein>
<sequence length="548" mass="60075">MRFHLTPEQEQRGSHHMADAGESTTDRKEKIDRFTGDLASADSKNEVLEAIGNLLGVSAPVGSPSTLDAIAQRYKSQADNAADVQDRVEKVAASGLPSVWVGSTGAKAAEVVAAAGRSAEQMAEAFRKASKALYDLCDALTSAQSKDGDGREQLQKARTMLGGDDGFFDDMVETDDEEADRKRAQDIAGTGANLLYAAAQEADDAARAAARELNKYAAEARAGHMHTDNISAADRLVLADVGVFGGPQEQNELLTADDLERSGRFMEKMNAQDEARFERMLADAKTPQERAYLVKALAAGYDVDEVGQFRDKIHGKDPYWLQQHLTPIVTAGDSKVDEGLNPDGSNRNTDYQWFGDEKWSQEGNTCVPSSTVTARAMVDPLYALELTGGPSGQENDPDAFRHRLHDEQLRLHEEGDGDYLHWWSDVPDGMDSDGQNEIANDEISPHTGSKYEYQQIRGADERRDVLPDIEKSVAEGKPVPFEVEGHDKDGRVGHQMMVIGQEGDMLQIYNPWGQTTWVSEDDFVNGHMDKASDSRMPDAYAVHLPADR</sequence>
<dbReference type="Proteomes" id="UP001501009">
    <property type="component" value="Unassembled WGS sequence"/>
</dbReference>
<organism evidence="2 3">
    <name type="scientific">Streptomyces coacervatus</name>
    <dbReference type="NCBI Taxonomy" id="647381"/>
    <lineage>
        <taxon>Bacteria</taxon>
        <taxon>Bacillati</taxon>
        <taxon>Actinomycetota</taxon>
        <taxon>Actinomycetes</taxon>
        <taxon>Kitasatosporales</taxon>
        <taxon>Streptomycetaceae</taxon>
        <taxon>Streptomyces</taxon>
    </lineage>
</organism>
<dbReference type="SUPFAM" id="SSF140453">
    <property type="entry name" value="EsxAB dimer-like"/>
    <property type="match status" value="1"/>
</dbReference>
<feature type="region of interest" description="Disordered" evidence="1">
    <location>
        <begin position="1"/>
        <end position="29"/>
    </location>
</feature>
<evidence type="ECO:0000256" key="1">
    <source>
        <dbReference type="SAM" id="MobiDB-lite"/>
    </source>
</evidence>
<evidence type="ECO:0000313" key="3">
    <source>
        <dbReference type="Proteomes" id="UP001501009"/>
    </source>
</evidence>
<evidence type="ECO:0000313" key="2">
    <source>
        <dbReference type="EMBL" id="GAA3820054.1"/>
    </source>
</evidence>
<name>A0ABP7IJW1_9ACTN</name>
<accession>A0ABP7IJW1</accession>
<dbReference type="InterPro" id="IPR036689">
    <property type="entry name" value="ESAT-6-like_sf"/>
</dbReference>
<comment type="caution">
    <text evidence="2">The sequence shown here is derived from an EMBL/GenBank/DDBJ whole genome shotgun (WGS) entry which is preliminary data.</text>
</comment>
<dbReference type="Gene3D" id="1.10.287.1060">
    <property type="entry name" value="ESAT-6-like"/>
    <property type="match status" value="1"/>
</dbReference>
<gene>
    <name evidence="2" type="ORF">GCM10022403_061880</name>
</gene>
<reference evidence="3" key="1">
    <citation type="journal article" date="2019" name="Int. J. Syst. Evol. Microbiol.">
        <title>The Global Catalogue of Microorganisms (GCM) 10K type strain sequencing project: providing services to taxonomists for standard genome sequencing and annotation.</title>
        <authorList>
            <consortium name="The Broad Institute Genomics Platform"/>
            <consortium name="The Broad Institute Genome Sequencing Center for Infectious Disease"/>
            <person name="Wu L."/>
            <person name="Ma J."/>
        </authorList>
    </citation>
    <scope>NUCLEOTIDE SEQUENCE [LARGE SCALE GENOMIC DNA]</scope>
    <source>
        <strain evidence="3">JCM 17138</strain>
    </source>
</reference>
<evidence type="ECO:0008006" key="4">
    <source>
        <dbReference type="Google" id="ProtNLM"/>
    </source>
</evidence>
<keyword evidence="3" id="KW-1185">Reference proteome</keyword>